<accession>A0AAN6DCI9</accession>
<keyword evidence="8 10" id="KW-1133">Transmembrane helix</keyword>
<dbReference type="Pfam" id="PF00702">
    <property type="entry name" value="Hydrolase"/>
    <property type="match status" value="1"/>
</dbReference>
<evidence type="ECO:0000256" key="10">
    <source>
        <dbReference type="RuleBase" id="RU362081"/>
    </source>
</evidence>
<dbReference type="PANTHER" id="PTHR43520">
    <property type="entry name" value="ATP7, ISOFORM B"/>
    <property type="match status" value="1"/>
</dbReference>
<protein>
    <recommendedName>
        <fullName evidence="11">P-type ATPase A domain-containing protein</fullName>
    </recommendedName>
</protein>
<dbReference type="InterPro" id="IPR001757">
    <property type="entry name" value="P_typ_ATPase"/>
</dbReference>
<keyword evidence="4 10" id="KW-0479">Metal-binding</keyword>
<dbReference type="Gene3D" id="3.40.1110.10">
    <property type="entry name" value="Calcium-transporting ATPase, cytoplasmic domain N"/>
    <property type="match status" value="1"/>
</dbReference>
<dbReference type="GO" id="GO:0016020">
    <property type="term" value="C:membrane"/>
    <property type="evidence" value="ECO:0007669"/>
    <property type="project" value="UniProtKB-SubCell"/>
</dbReference>
<dbReference type="InterPro" id="IPR036412">
    <property type="entry name" value="HAD-like_sf"/>
</dbReference>
<keyword evidence="3 10" id="KW-0812">Transmembrane</keyword>
<evidence type="ECO:0000256" key="1">
    <source>
        <dbReference type="ARBA" id="ARBA00004141"/>
    </source>
</evidence>
<dbReference type="Gene3D" id="3.30.70.100">
    <property type="match status" value="3"/>
</dbReference>
<dbReference type="InterPro" id="IPR027256">
    <property type="entry name" value="P-typ_ATPase_IB"/>
</dbReference>
<evidence type="ECO:0000256" key="7">
    <source>
        <dbReference type="ARBA" id="ARBA00022967"/>
    </source>
</evidence>
<name>A0AAN6DCI9_PICAN</name>
<dbReference type="Gene3D" id="3.40.50.1000">
    <property type="entry name" value="HAD superfamily/HAD-like"/>
    <property type="match status" value="1"/>
</dbReference>
<keyword evidence="7" id="KW-1278">Translocase</keyword>
<dbReference type="EMBL" id="JAHLUX010000008">
    <property type="protein sequence ID" value="KAG7817129.1"/>
    <property type="molecule type" value="Genomic_DNA"/>
</dbReference>
<feature type="transmembrane region" description="Helical" evidence="10">
    <location>
        <begin position="764"/>
        <end position="791"/>
    </location>
</feature>
<dbReference type="Pfam" id="PF00122">
    <property type="entry name" value="E1-E2_ATPase"/>
    <property type="match status" value="1"/>
</dbReference>
<feature type="transmembrane region" description="Helical" evidence="10">
    <location>
        <begin position="722"/>
        <end position="744"/>
    </location>
</feature>
<dbReference type="InterPro" id="IPR023214">
    <property type="entry name" value="HAD_sf"/>
</dbReference>
<dbReference type="GO" id="GO:0005507">
    <property type="term" value="F:copper ion binding"/>
    <property type="evidence" value="ECO:0007669"/>
    <property type="project" value="TreeGrafter"/>
</dbReference>
<dbReference type="InterPro" id="IPR008250">
    <property type="entry name" value="ATPase_P-typ_transduc_dom_A_sf"/>
</dbReference>
<dbReference type="InterPro" id="IPR006121">
    <property type="entry name" value="HMA_dom"/>
</dbReference>
<evidence type="ECO:0000259" key="11">
    <source>
        <dbReference type="Pfam" id="PF00122"/>
    </source>
</evidence>
<dbReference type="SUPFAM" id="SSF56784">
    <property type="entry name" value="HAD-like"/>
    <property type="match status" value="1"/>
</dbReference>
<reference evidence="12" key="1">
    <citation type="journal article" date="2021" name="G3 (Bethesda)">
        <title>Genomic diversity, chromosomal rearrangements, and interspecies hybridization in the ogataea polymorpha species complex.</title>
        <authorList>
            <person name="Hanson S.J."/>
            <person name="Cinneide E.O."/>
            <person name="Salzberg L.I."/>
            <person name="Wolfe K.H."/>
            <person name="McGowan J."/>
            <person name="Fitzpatrick D.A."/>
            <person name="Matlin K."/>
        </authorList>
    </citation>
    <scope>NUCLEOTIDE SEQUENCE</scope>
    <source>
        <strain evidence="12">61-244</strain>
    </source>
</reference>
<feature type="transmembrane region" description="Helical" evidence="10">
    <location>
        <begin position="1131"/>
        <end position="1149"/>
    </location>
</feature>
<dbReference type="NCBIfam" id="TIGR01525">
    <property type="entry name" value="ATPase-IB_hvy"/>
    <property type="match status" value="1"/>
</dbReference>
<evidence type="ECO:0000313" key="12">
    <source>
        <dbReference type="EMBL" id="KAG7817129.1"/>
    </source>
</evidence>
<feature type="transmembrane region" description="Helical" evidence="10">
    <location>
        <begin position="486"/>
        <end position="508"/>
    </location>
</feature>
<feature type="domain" description="P-type ATPase A" evidence="11">
    <location>
        <begin position="608"/>
        <end position="705"/>
    </location>
</feature>
<dbReference type="CDD" id="cd02094">
    <property type="entry name" value="P-type_ATPase_Cu-like"/>
    <property type="match status" value="1"/>
</dbReference>
<dbReference type="Gene3D" id="2.70.150.10">
    <property type="entry name" value="Calcium-transporting ATPase, cytoplasmic transduction domain A"/>
    <property type="match status" value="1"/>
</dbReference>
<dbReference type="NCBIfam" id="TIGR01494">
    <property type="entry name" value="ATPase_P-type"/>
    <property type="match status" value="1"/>
</dbReference>
<dbReference type="InterPro" id="IPR023298">
    <property type="entry name" value="ATPase_P-typ_TM_dom_sf"/>
</dbReference>
<dbReference type="GO" id="GO:0043682">
    <property type="term" value="F:P-type divalent copper transporter activity"/>
    <property type="evidence" value="ECO:0007669"/>
    <property type="project" value="TreeGrafter"/>
</dbReference>
<keyword evidence="9 10" id="KW-0472">Membrane</keyword>
<dbReference type="Proteomes" id="UP001196530">
    <property type="component" value="Unassembled WGS sequence"/>
</dbReference>
<dbReference type="RefSeq" id="XP_043058558.1">
    <property type="nucleotide sequence ID" value="XM_043204498.1"/>
</dbReference>
<comment type="caution">
    <text evidence="12">The sequence shown here is derived from an EMBL/GenBank/DDBJ whole genome shotgun (WGS) entry which is preliminary data.</text>
</comment>
<feature type="transmembrane region" description="Helical" evidence="10">
    <location>
        <begin position="569"/>
        <end position="587"/>
    </location>
</feature>
<organism evidence="12 13">
    <name type="scientific">Pichia angusta</name>
    <name type="common">Yeast</name>
    <name type="synonym">Hansenula polymorpha</name>
    <dbReference type="NCBI Taxonomy" id="870730"/>
    <lineage>
        <taxon>Eukaryota</taxon>
        <taxon>Fungi</taxon>
        <taxon>Dikarya</taxon>
        <taxon>Ascomycota</taxon>
        <taxon>Saccharomycotina</taxon>
        <taxon>Pichiomycetes</taxon>
        <taxon>Pichiales</taxon>
        <taxon>Pichiaceae</taxon>
        <taxon>Ogataea</taxon>
    </lineage>
</organism>
<evidence type="ECO:0000256" key="2">
    <source>
        <dbReference type="ARBA" id="ARBA00006024"/>
    </source>
</evidence>
<feature type="transmembrane region" description="Helical" evidence="10">
    <location>
        <begin position="444"/>
        <end position="466"/>
    </location>
</feature>
<dbReference type="PRINTS" id="PR00119">
    <property type="entry name" value="CATATPASE"/>
</dbReference>
<dbReference type="SFLD" id="SFLDF00027">
    <property type="entry name" value="p-type_atpase"/>
    <property type="match status" value="1"/>
</dbReference>
<comment type="similarity">
    <text evidence="2 10">Belongs to the cation transport ATPase (P-type) (TC 3.A.3) family. Type IB subfamily.</text>
</comment>
<dbReference type="InterPro" id="IPR036163">
    <property type="entry name" value="HMA_dom_sf"/>
</dbReference>
<evidence type="ECO:0000256" key="5">
    <source>
        <dbReference type="ARBA" id="ARBA00022741"/>
    </source>
</evidence>
<keyword evidence="6 10" id="KW-0067">ATP-binding</keyword>
<dbReference type="CDD" id="cd00371">
    <property type="entry name" value="HMA"/>
    <property type="match status" value="2"/>
</dbReference>
<dbReference type="AlphaFoldDB" id="A0AAN6DCI9"/>
<comment type="subcellular location">
    <subcellularLocation>
        <location evidence="1">Membrane</location>
        <topology evidence="1">Multi-pass membrane protein</topology>
    </subcellularLocation>
</comment>
<dbReference type="SUPFAM" id="SSF81653">
    <property type="entry name" value="Calcium ATPase, transduction domain A"/>
    <property type="match status" value="1"/>
</dbReference>
<evidence type="ECO:0000256" key="6">
    <source>
        <dbReference type="ARBA" id="ARBA00022840"/>
    </source>
</evidence>
<dbReference type="GeneID" id="66127915"/>
<feature type="transmembrane region" description="Helical" evidence="10">
    <location>
        <begin position="1098"/>
        <end position="1119"/>
    </location>
</feature>
<evidence type="ECO:0000313" key="13">
    <source>
        <dbReference type="Proteomes" id="UP001196530"/>
    </source>
</evidence>
<dbReference type="SFLD" id="SFLDS00003">
    <property type="entry name" value="Haloacid_Dehalogenase"/>
    <property type="match status" value="1"/>
</dbReference>
<keyword evidence="5 10" id="KW-0547">Nucleotide-binding</keyword>
<evidence type="ECO:0000256" key="3">
    <source>
        <dbReference type="ARBA" id="ARBA00022692"/>
    </source>
</evidence>
<dbReference type="SUPFAM" id="SSF55008">
    <property type="entry name" value="HMA, heavy metal-associated domain"/>
    <property type="match status" value="3"/>
</dbReference>
<dbReference type="PANTHER" id="PTHR43520:SF32">
    <property type="entry name" value="COPPER RESISTANCE P-TYPE ATPASE (EUROFUNG)"/>
    <property type="match status" value="1"/>
</dbReference>
<dbReference type="InterPro" id="IPR044492">
    <property type="entry name" value="P_typ_ATPase_HD_dom"/>
</dbReference>
<dbReference type="InterPro" id="IPR023299">
    <property type="entry name" value="ATPase_P-typ_cyto_dom_N"/>
</dbReference>
<gene>
    <name evidence="12" type="ORF">KL928_003864</name>
</gene>
<dbReference type="GO" id="GO:0055070">
    <property type="term" value="P:copper ion homeostasis"/>
    <property type="evidence" value="ECO:0007669"/>
    <property type="project" value="TreeGrafter"/>
</dbReference>
<dbReference type="GO" id="GO:0005524">
    <property type="term" value="F:ATP binding"/>
    <property type="evidence" value="ECO:0007669"/>
    <property type="project" value="UniProtKB-UniRule"/>
</dbReference>
<dbReference type="SFLD" id="SFLDG00002">
    <property type="entry name" value="C1.7:_P-type_atpase_like"/>
    <property type="match status" value="1"/>
</dbReference>
<sequence>MERFTVQLANVHCDECSISIHRALKDVFDVTEFNRIVCHDSTAGRRKPPVIVFLSDGELVILGPGADLAANESRVLRKLESCGFDVISWDISSDQSRPSWTEPASLVLLKAKRLLATGKREKHHREHCKKCREEYEQHKEPDLLKRLKRRTQSDSEDSTVVDVEVKTEPLKEYRALLSVQGMTCASCVESIGAAIGQCLESLGVPLMENDKPVFSVSLVDSVCTVLLPERQYVNNVIKAVREAGFECNLLEMLPIERSQKYEVVTLIGGMTCSACAQTISQAVDESCPFVLESNINIVNKQGLFILESASDADLLRLRQCVEDVGYEFEVLSVREISHAATRTRSRTVNLKVSGMYCEHCPEIINSKLNEYGDVIVVNDPISLNHPYVKFTYVPSPPRLTIRKIVDEINALSDKFQLEIVRVASVEEHLTQLARQELWRIVRKLVLSTVVAVPTFVFGIVGMSLLPEHNAFRMWLMQPVWRGNVSRVVWILFILATPVYFFGASMFHLKALREVRALWKRSVPWSRRLLRFGSMNLLMSLGTTIAYVASIAMLALSAHAPRGSDGFTTTYFDSVVFLTFFLSIGKLLESWSKSKTANAVSQLSGFRVTEATLVEDGAEREIGVDYLELGDIIALKPGDSPPVDCIIVDGEADFDESMLTGESHAIHHVKGDQIFAGTVSQGPGTVRAQISALQGNSLLDQIVDIVRNGQLNKSPIEKLADKLTSYFVPVVCLISLIVWLIWLVLGYTVLPSSYLDIDVGGWAVWSLQFSIAVFVIACPCGLGLAAPTALFVGSGLAAKNGILVRGGGASFQQAANVEVVCFDKTGTLTKAEIKVIDHHVTGDFALAIQLARDLELGSKHPLAAAVRKFAVESASSQGIELATTLVPKVEEESGRGVFGDYGNKRALLGNEKMMAEHGVSFTDEETQLLEEWKQQGKSVVCVAVDKQLLMLLGARDEVRPEAKAVITDLGRRGVAVYMISGDNHVTAEAIAHEVGIPADHVIANVLPQGKSDKIKWLQQTHHSVPNKPTKPAVVAMVGDGINDAPALATADIGVAMGSGSDLALSSCDFVLLSQKQPLRQLQILLQLSRKVINRVKFNFGWALVYNVIGIPIAAGVIYPYQNSRLSPTWSSLAMACSSVSVLFSSLALRWESRFWGWRSE</sequence>
<proteinExistence type="inferred from homology"/>
<evidence type="ECO:0000256" key="9">
    <source>
        <dbReference type="ARBA" id="ARBA00023136"/>
    </source>
</evidence>
<dbReference type="GO" id="GO:0016887">
    <property type="term" value="F:ATP hydrolysis activity"/>
    <property type="evidence" value="ECO:0007669"/>
    <property type="project" value="InterPro"/>
</dbReference>
<dbReference type="PROSITE" id="PS00154">
    <property type="entry name" value="ATPASE_E1_E2"/>
    <property type="match status" value="1"/>
</dbReference>
<feature type="transmembrane region" description="Helical" evidence="10">
    <location>
        <begin position="528"/>
        <end position="557"/>
    </location>
</feature>
<evidence type="ECO:0000256" key="4">
    <source>
        <dbReference type="ARBA" id="ARBA00022723"/>
    </source>
</evidence>
<dbReference type="InterPro" id="IPR018303">
    <property type="entry name" value="ATPase_P-typ_P_site"/>
</dbReference>
<dbReference type="InterPro" id="IPR059000">
    <property type="entry name" value="ATPase_P-type_domA"/>
</dbReference>
<evidence type="ECO:0000256" key="8">
    <source>
        <dbReference type="ARBA" id="ARBA00022989"/>
    </source>
</evidence>
<dbReference type="SUPFAM" id="SSF81665">
    <property type="entry name" value="Calcium ATPase, transmembrane domain M"/>
    <property type="match status" value="1"/>
</dbReference>
<dbReference type="PROSITE" id="PS01229">
    <property type="entry name" value="COF_2"/>
    <property type="match status" value="1"/>
</dbReference>